<dbReference type="Gene3D" id="2.30.110.10">
    <property type="entry name" value="Electron Transport, Fmn-binding Protein, Chain A"/>
    <property type="match status" value="1"/>
</dbReference>
<sequence length="153" mass="17374">MLKGYRFEENKFGIAGLTGCPSETINALRVNECPVQMEAVVMAIHKLAEDEPLQHGKIITFELKINRVYLDKSIIMDNNPNRVDPDRWKPLIMSFQEFYTLGGKAHESTLSEIPENLYNTHDRKSAQEEAARTSQCKGKPGNRCSAYPRFLGN</sequence>
<comment type="cofactor">
    <cofactor evidence="1">
        <name>FMN</name>
        <dbReference type="ChEBI" id="CHEBI:58210"/>
    </cofactor>
</comment>
<organism evidence="3 4">
    <name type="scientific">Parapedobacter pyrenivorans</name>
    <dbReference type="NCBI Taxonomy" id="1305674"/>
    <lineage>
        <taxon>Bacteria</taxon>
        <taxon>Pseudomonadati</taxon>
        <taxon>Bacteroidota</taxon>
        <taxon>Sphingobacteriia</taxon>
        <taxon>Sphingobacteriales</taxon>
        <taxon>Sphingobacteriaceae</taxon>
        <taxon>Parapedobacter</taxon>
    </lineage>
</organism>
<reference evidence="3" key="2">
    <citation type="submission" date="2020-09" db="EMBL/GenBank/DDBJ databases">
        <authorList>
            <person name="Sun Q."/>
            <person name="Zhou Y."/>
        </authorList>
    </citation>
    <scope>NUCLEOTIDE SEQUENCE</scope>
    <source>
        <strain evidence="3">CGMCC 1.12195</strain>
    </source>
</reference>
<accession>A0A917I0M4</accession>
<evidence type="ECO:0000313" key="3">
    <source>
        <dbReference type="EMBL" id="GGH01951.1"/>
    </source>
</evidence>
<evidence type="ECO:0000313" key="4">
    <source>
        <dbReference type="Proteomes" id="UP000660862"/>
    </source>
</evidence>
<evidence type="ECO:0000256" key="2">
    <source>
        <dbReference type="ARBA" id="ARBA00022630"/>
    </source>
</evidence>
<dbReference type="InterPro" id="IPR052174">
    <property type="entry name" value="Flavoredoxin"/>
</dbReference>
<gene>
    <name evidence="3" type="ORF">GCM10007415_42600</name>
</gene>
<keyword evidence="2" id="KW-0285">Flavoprotein</keyword>
<proteinExistence type="predicted"/>
<dbReference type="EMBL" id="BMER01000006">
    <property type="protein sequence ID" value="GGH01951.1"/>
    <property type="molecule type" value="Genomic_DNA"/>
</dbReference>
<dbReference type="AlphaFoldDB" id="A0A917I0M4"/>
<dbReference type="SUPFAM" id="SSF50475">
    <property type="entry name" value="FMN-binding split barrel"/>
    <property type="match status" value="1"/>
</dbReference>
<dbReference type="Proteomes" id="UP000660862">
    <property type="component" value="Unassembled WGS sequence"/>
</dbReference>
<comment type="caution">
    <text evidence="3">The sequence shown here is derived from an EMBL/GenBank/DDBJ whole genome shotgun (WGS) entry which is preliminary data.</text>
</comment>
<dbReference type="InterPro" id="IPR012349">
    <property type="entry name" value="Split_barrel_FMN-bd"/>
</dbReference>
<reference evidence="3" key="1">
    <citation type="journal article" date="2014" name="Int. J. Syst. Evol. Microbiol.">
        <title>Complete genome sequence of Corynebacterium casei LMG S-19264T (=DSM 44701T), isolated from a smear-ripened cheese.</title>
        <authorList>
            <consortium name="US DOE Joint Genome Institute (JGI-PGF)"/>
            <person name="Walter F."/>
            <person name="Albersmeier A."/>
            <person name="Kalinowski J."/>
            <person name="Ruckert C."/>
        </authorList>
    </citation>
    <scope>NUCLEOTIDE SEQUENCE</scope>
    <source>
        <strain evidence="3">CGMCC 1.12195</strain>
    </source>
</reference>
<protein>
    <submittedName>
        <fullName evidence="3">Uncharacterized protein</fullName>
    </submittedName>
</protein>
<name>A0A917I0M4_9SPHI</name>
<dbReference type="PANTHER" id="PTHR43567:SF1">
    <property type="entry name" value="FLAVOREDOXIN"/>
    <property type="match status" value="1"/>
</dbReference>
<evidence type="ECO:0000256" key="1">
    <source>
        <dbReference type="ARBA" id="ARBA00001917"/>
    </source>
</evidence>
<dbReference type="PANTHER" id="PTHR43567">
    <property type="entry name" value="FLAVOREDOXIN-RELATED-RELATED"/>
    <property type="match status" value="1"/>
</dbReference>
<keyword evidence="4" id="KW-1185">Reference proteome</keyword>